<reference evidence="1 2" key="1">
    <citation type="journal article" date="2019" name="Commun. Biol.">
        <title>The bagworm genome reveals a unique fibroin gene that provides high tensile strength.</title>
        <authorList>
            <person name="Kono N."/>
            <person name="Nakamura H."/>
            <person name="Ohtoshi R."/>
            <person name="Tomita M."/>
            <person name="Numata K."/>
            <person name="Arakawa K."/>
        </authorList>
    </citation>
    <scope>NUCLEOTIDE SEQUENCE [LARGE SCALE GENOMIC DNA]</scope>
</reference>
<evidence type="ECO:0000313" key="1">
    <source>
        <dbReference type="EMBL" id="GBP95410.1"/>
    </source>
</evidence>
<keyword evidence="2" id="KW-1185">Reference proteome</keyword>
<name>A0A4C2A5E9_EUMVA</name>
<protein>
    <submittedName>
        <fullName evidence="1">Uncharacterized protein</fullName>
    </submittedName>
</protein>
<accession>A0A4C2A5E9</accession>
<sequence>MDSRNPKIVNSAFLLGWNEISCGVIGPQKLLGRKRRGEWVTGYLPLTGRKATTATATSRKYFMRVWGPVWLRSSRPAALQPAGHSKALPSYLPHFKKSNHLSLIERLDSARRAYTCERAVPLIKAASELDAIVLNKRLSALTSKT</sequence>
<dbReference type="EMBL" id="BGZK01002626">
    <property type="protein sequence ID" value="GBP95410.1"/>
    <property type="molecule type" value="Genomic_DNA"/>
</dbReference>
<gene>
    <name evidence="1" type="ORF">EVAR_90800_1</name>
</gene>
<proteinExistence type="predicted"/>
<dbReference type="AlphaFoldDB" id="A0A4C2A5E9"/>
<dbReference type="Proteomes" id="UP000299102">
    <property type="component" value="Unassembled WGS sequence"/>
</dbReference>
<evidence type="ECO:0000313" key="2">
    <source>
        <dbReference type="Proteomes" id="UP000299102"/>
    </source>
</evidence>
<comment type="caution">
    <text evidence="1">The sequence shown here is derived from an EMBL/GenBank/DDBJ whole genome shotgun (WGS) entry which is preliminary data.</text>
</comment>
<organism evidence="1 2">
    <name type="scientific">Eumeta variegata</name>
    <name type="common">Bagworm moth</name>
    <name type="synonym">Eumeta japonica</name>
    <dbReference type="NCBI Taxonomy" id="151549"/>
    <lineage>
        <taxon>Eukaryota</taxon>
        <taxon>Metazoa</taxon>
        <taxon>Ecdysozoa</taxon>
        <taxon>Arthropoda</taxon>
        <taxon>Hexapoda</taxon>
        <taxon>Insecta</taxon>
        <taxon>Pterygota</taxon>
        <taxon>Neoptera</taxon>
        <taxon>Endopterygota</taxon>
        <taxon>Lepidoptera</taxon>
        <taxon>Glossata</taxon>
        <taxon>Ditrysia</taxon>
        <taxon>Tineoidea</taxon>
        <taxon>Psychidae</taxon>
        <taxon>Oiketicinae</taxon>
        <taxon>Eumeta</taxon>
    </lineage>
</organism>